<proteinExistence type="predicted"/>
<evidence type="ECO:0000313" key="1">
    <source>
        <dbReference type="EMBL" id="CAK9191773.1"/>
    </source>
</evidence>
<gene>
    <name evidence="1" type="ORF">CSSPTR1EN2_LOCUS1558</name>
</gene>
<evidence type="ECO:0000313" key="2">
    <source>
        <dbReference type="Proteomes" id="UP001497512"/>
    </source>
</evidence>
<dbReference type="EMBL" id="OZ019893">
    <property type="protein sequence ID" value="CAK9191773.1"/>
    <property type="molecule type" value="Genomic_DNA"/>
</dbReference>
<name>A0ABP0TC55_9BRYO</name>
<accession>A0ABP0TC55</accession>
<organism evidence="1 2">
    <name type="scientific">Sphagnum troendelagicum</name>
    <dbReference type="NCBI Taxonomy" id="128251"/>
    <lineage>
        <taxon>Eukaryota</taxon>
        <taxon>Viridiplantae</taxon>
        <taxon>Streptophyta</taxon>
        <taxon>Embryophyta</taxon>
        <taxon>Bryophyta</taxon>
        <taxon>Sphagnophytina</taxon>
        <taxon>Sphagnopsida</taxon>
        <taxon>Sphagnales</taxon>
        <taxon>Sphagnaceae</taxon>
        <taxon>Sphagnum</taxon>
    </lineage>
</organism>
<keyword evidence="2" id="KW-1185">Reference proteome</keyword>
<sequence>METVGWNSGPHVGDMVARNSAFRCLALAKFEEEMSSQLAELTAQQFLDCAYGNELQVVSARKANSAAQAQEKIGCVPSSLSSCMPCSNSLLSEGPEWDWNNVKKYGTTPRGTYGSTTF</sequence>
<reference evidence="1 2" key="1">
    <citation type="submission" date="2024-02" db="EMBL/GenBank/DDBJ databases">
        <authorList>
            <consortium name="ELIXIR-Norway"/>
            <consortium name="Elixir Norway"/>
        </authorList>
    </citation>
    <scope>NUCLEOTIDE SEQUENCE [LARGE SCALE GENOMIC DNA]</scope>
</reference>
<protein>
    <submittedName>
        <fullName evidence="1">Uncharacterized protein</fullName>
    </submittedName>
</protein>
<dbReference type="Proteomes" id="UP001497512">
    <property type="component" value="Chromosome 1"/>
</dbReference>